<dbReference type="GO" id="GO:0045944">
    <property type="term" value="P:positive regulation of transcription by RNA polymerase II"/>
    <property type="evidence" value="ECO:0007669"/>
    <property type="project" value="UniProtKB-ARBA"/>
</dbReference>
<proteinExistence type="predicted"/>
<feature type="domain" description="C2H2-type" evidence="9">
    <location>
        <begin position="244"/>
        <end position="273"/>
    </location>
</feature>
<dbReference type="InterPro" id="IPR013087">
    <property type="entry name" value="Znf_C2H2_type"/>
</dbReference>
<feature type="domain" description="C2H2-type" evidence="9">
    <location>
        <begin position="274"/>
        <end position="303"/>
    </location>
</feature>
<keyword evidence="11" id="KW-1185">Reference proteome</keyword>
<evidence type="ECO:0000256" key="8">
    <source>
        <dbReference type="SAM" id="MobiDB-lite"/>
    </source>
</evidence>
<evidence type="ECO:0000313" key="11">
    <source>
        <dbReference type="Proteomes" id="UP001295740"/>
    </source>
</evidence>
<evidence type="ECO:0000256" key="6">
    <source>
        <dbReference type="ARBA" id="ARBA00023163"/>
    </source>
</evidence>
<feature type="compositionally biased region" description="Basic and acidic residues" evidence="8">
    <location>
        <begin position="213"/>
        <end position="237"/>
    </location>
</feature>
<dbReference type="SMART" id="SM00355">
    <property type="entry name" value="ZnF_C2H2"/>
    <property type="match status" value="4"/>
</dbReference>
<dbReference type="GO" id="GO:0000981">
    <property type="term" value="F:DNA-binding transcription factor activity, RNA polymerase II-specific"/>
    <property type="evidence" value="ECO:0007669"/>
    <property type="project" value="UniProtKB-ARBA"/>
</dbReference>
<evidence type="ECO:0000256" key="4">
    <source>
        <dbReference type="ARBA" id="ARBA00022833"/>
    </source>
</evidence>
<dbReference type="FunFam" id="3.30.160.60:FF:000032">
    <property type="entry name" value="Krueppel-like factor 4"/>
    <property type="match status" value="1"/>
</dbReference>
<evidence type="ECO:0000256" key="7">
    <source>
        <dbReference type="PROSITE-ProRule" id="PRU00042"/>
    </source>
</evidence>
<feature type="domain" description="C2H2-type" evidence="9">
    <location>
        <begin position="334"/>
        <end position="363"/>
    </location>
</feature>
<gene>
    <name evidence="10" type="ORF">KHLLAP_LOCUS8497</name>
</gene>
<dbReference type="InterPro" id="IPR050329">
    <property type="entry name" value="GLI_C2H2-zinc-finger"/>
</dbReference>
<organism evidence="10 11">
    <name type="scientific">Anthostomella pinea</name>
    <dbReference type="NCBI Taxonomy" id="933095"/>
    <lineage>
        <taxon>Eukaryota</taxon>
        <taxon>Fungi</taxon>
        <taxon>Dikarya</taxon>
        <taxon>Ascomycota</taxon>
        <taxon>Pezizomycotina</taxon>
        <taxon>Sordariomycetes</taxon>
        <taxon>Xylariomycetidae</taxon>
        <taxon>Xylariales</taxon>
        <taxon>Xylariaceae</taxon>
        <taxon>Anthostomella</taxon>
    </lineage>
</organism>
<dbReference type="PROSITE" id="PS00028">
    <property type="entry name" value="ZINC_FINGER_C2H2_1"/>
    <property type="match status" value="3"/>
</dbReference>
<dbReference type="GO" id="GO:0008270">
    <property type="term" value="F:zinc ion binding"/>
    <property type="evidence" value="ECO:0007669"/>
    <property type="project" value="UniProtKB-KW"/>
</dbReference>
<comment type="caution">
    <text evidence="10">The sequence shown here is derived from an EMBL/GenBank/DDBJ whole genome shotgun (WGS) entry which is preliminary data.</text>
</comment>
<dbReference type="Proteomes" id="UP001295740">
    <property type="component" value="Unassembled WGS sequence"/>
</dbReference>
<dbReference type="PROSITE" id="PS50157">
    <property type="entry name" value="ZINC_FINGER_C2H2_2"/>
    <property type="match status" value="4"/>
</dbReference>
<keyword evidence="3 7" id="KW-0863">Zinc-finger</keyword>
<dbReference type="Gene3D" id="3.30.160.60">
    <property type="entry name" value="Classic Zinc Finger"/>
    <property type="match status" value="4"/>
</dbReference>
<evidence type="ECO:0000259" key="9">
    <source>
        <dbReference type="PROSITE" id="PS50157"/>
    </source>
</evidence>
<dbReference type="PANTHER" id="PTHR19818">
    <property type="entry name" value="ZINC FINGER PROTEIN ZIC AND GLI"/>
    <property type="match status" value="1"/>
</dbReference>
<reference evidence="10" key="1">
    <citation type="submission" date="2023-10" db="EMBL/GenBank/DDBJ databases">
        <authorList>
            <person name="Hackl T."/>
        </authorList>
    </citation>
    <scope>NUCLEOTIDE SEQUENCE</scope>
</reference>
<evidence type="ECO:0000313" key="10">
    <source>
        <dbReference type="EMBL" id="CAJ2508029.1"/>
    </source>
</evidence>
<keyword evidence="6" id="KW-0804">Transcription</keyword>
<dbReference type="FunFam" id="3.30.160.60:FF:000125">
    <property type="entry name" value="Putative zinc finger protein 143"/>
    <property type="match status" value="1"/>
</dbReference>
<name>A0AAI8VN90_9PEZI</name>
<dbReference type="SUPFAM" id="SSF57667">
    <property type="entry name" value="beta-beta-alpha zinc fingers"/>
    <property type="match status" value="3"/>
</dbReference>
<dbReference type="InterPro" id="IPR036236">
    <property type="entry name" value="Znf_C2H2_sf"/>
</dbReference>
<evidence type="ECO:0000256" key="2">
    <source>
        <dbReference type="ARBA" id="ARBA00022737"/>
    </source>
</evidence>
<accession>A0AAI8VN90</accession>
<evidence type="ECO:0000256" key="1">
    <source>
        <dbReference type="ARBA" id="ARBA00022723"/>
    </source>
</evidence>
<dbReference type="GO" id="GO:0000978">
    <property type="term" value="F:RNA polymerase II cis-regulatory region sequence-specific DNA binding"/>
    <property type="evidence" value="ECO:0007669"/>
    <property type="project" value="TreeGrafter"/>
</dbReference>
<keyword evidence="1" id="KW-0479">Metal-binding</keyword>
<dbReference type="Pfam" id="PF00096">
    <property type="entry name" value="zf-C2H2"/>
    <property type="match status" value="3"/>
</dbReference>
<evidence type="ECO:0000256" key="5">
    <source>
        <dbReference type="ARBA" id="ARBA00023015"/>
    </source>
</evidence>
<feature type="domain" description="C2H2-type" evidence="9">
    <location>
        <begin position="304"/>
        <end position="333"/>
    </location>
</feature>
<keyword evidence="4" id="KW-0862">Zinc</keyword>
<sequence>MAVTASQRESETVAWAPWPPYQNHNSGYAVMNHCGLMQYNSQPVATLPPPRPALAGNFGMEQHYAMSPVMVMHPSHYPSQPPFGYNSYTAPPSALTALPYRQHQEEHLLPRVVPTDDLNIQIAYQAGTRQSRAEEQSRSPVVKNEPMIPARQYGTLASSQEKPSRTVALNEAATNTKEATFDTPIDELLKAIQPEVEATESAPPGAPTSPLQSHDEAMQDSRYHCDPSQEKSVDRGTRMKAKRFTCPINNCRKRFAQNSHLETHLRSHAGQKPWKCPWPGCNKLSTQHGNHKSHMRRHTGERPFACEMPGCKKKFVQKGGLIAHLNTHTKEKRFYCHLGCGKDFSQRGNLKTHQNKFHQKEVQEYMRMYNECKRTGVPVPEAHRDKLKYFAETFKNSNKGIAGRGKGNKYPRIDTPPVVRTQFSGQQTCHVQQASFTPHHGLLPAAPFGHYEMPGTTMMSRRPYGYEHGYEQYDTGIDMDQASVSSGTMTPVGTPGPFYEDAFQDRMYFR</sequence>
<dbReference type="EMBL" id="CAUWAG010000010">
    <property type="protein sequence ID" value="CAJ2508029.1"/>
    <property type="molecule type" value="Genomic_DNA"/>
</dbReference>
<dbReference type="PANTHER" id="PTHR19818:SF139">
    <property type="entry name" value="PAIR-RULE PROTEIN ODD-PAIRED"/>
    <property type="match status" value="1"/>
</dbReference>
<dbReference type="GO" id="GO:0005634">
    <property type="term" value="C:nucleus"/>
    <property type="evidence" value="ECO:0007669"/>
    <property type="project" value="TreeGrafter"/>
</dbReference>
<feature type="region of interest" description="Disordered" evidence="8">
    <location>
        <begin position="197"/>
        <end position="238"/>
    </location>
</feature>
<evidence type="ECO:0000256" key="3">
    <source>
        <dbReference type="ARBA" id="ARBA00022771"/>
    </source>
</evidence>
<keyword evidence="2" id="KW-0677">Repeat</keyword>
<keyword evidence="5" id="KW-0805">Transcription regulation</keyword>
<dbReference type="AlphaFoldDB" id="A0AAI8VN90"/>
<protein>
    <submittedName>
        <fullName evidence="10">Uu.00g092150.m01.CDS01</fullName>
    </submittedName>
</protein>